<protein>
    <submittedName>
        <fullName evidence="1">Uncharacterized protein</fullName>
    </submittedName>
</protein>
<evidence type="ECO:0000313" key="2">
    <source>
        <dbReference type="Proteomes" id="UP000187429"/>
    </source>
</evidence>
<organism evidence="1 2">
    <name type="scientific">Smittium culicis</name>
    <dbReference type="NCBI Taxonomy" id="133412"/>
    <lineage>
        <taxon>Eukaryota</taxon>
        <taxon>Fungi</taxon>
        <taxon>Fungi incertae sedis</taxon>
        <taxon>Zoopagomycota</taxon>
        <taxon>Kickxellomycotina</taxon>
        <taxon>Harpellomycetes</taxon>
        <taxon>Harpellales</taxon>
        <taxon>Legeriomycetaceae</taxon>
        <taxon>Smittium</taxon>
    </lineage>
</organism>
<reference evidence="2" key="1">
    <citation type="submission" date="2017-01" db="EMBL/GenBank/DDBJ databases">
        <authorList>
            <person name="Wang Y."/>
            <person name="White M."/>
            <person name="Kvist S."/>
            <person name="Moncalvo J.-M."/>
        </authorList>
    </citation>
    <scope>NUCLEOTIDE SEQUENCE [LARGE SCALE GENOMIC DNA]</scope>
    <source>
        <strain evidence="2">ID-206-W2</strain>
    </source>
</reference>
<dbReference type="Proteomes" id="UP000187429">
    <property type="component" value="Unassembled WGS sequence"/>
</dbReference>
<dbReference type="AlphaFoldDB" id="A0A1R1YI41"/>
<comment type="caution">
    <text evidence="1">The sequence shown here is derived from an EMBL/GenBank/DDBJ whole genome shotgun (WGS) entry which is preliminary data.</text>
</comment>
<sequence>MMKARGSFRALSFKRSTRGFSSTKITSFGILDKINFMQTPKTKDAITSLWTGQPVLPSHKHLLKDDEGE</sequence>
<proteinExistence type="predicted"/>
<keyword evidence="2" id="KW-1185">Reference proteome</keyword>
<accession>A0A1R1YI41</accession>
<dbReference type="EMBL" id="LSSM01001478">
    <property type="protein sequence ID" value="OMJ26376.1"/>
    <property type="molecule type" value="Genomic_DNA"/>
</dbReference>
<name>A0A1R1YI41_9FUNG</name>
<gene>
    <name evidence="1" type="ORF">AYI69_g4002</name>
</gene>
<evidence type="ECO:0000313" key="1">
    <source>
        <dbReference type="EMBL" id="OMJ26376.1"/>
    </source>
</evidence>